<dbReference type="Proteomes" id="UP000748756">
    <property type="component" value="Unassembled WGS sequence"/>
</dbReference>
<gene>
    <name evidence="3" type="ORF">BG015_004868</name>
</gene>
<feature type="compositionally biased region" description="Acidic residues" evidence="1">
    <location>
        <begin position="165"/>
        <end position="175"/>
    </location>
</feature>
<dbReference type="AlphaFoldDB" id="A0A9P5UYP5"/>
<feature type="region of interest" description="Disordered" evidence="1">
    <location>
        <begin position="1"/>
        <end position="21"/>
    </location>
</feature>
<feature type="region of interest" description="Disordered" evidence="1">
    <location>
        <begin position="126"/>
        <end position="180"/>
    </location>
</feature>
<evidence type="ECO:0000313" key="3">
    <source>
        <dbReference type="EMBL" id="KAF9125583.1"/>
    </source>
</evidence>
<accession>A0A9P5UYP5</accession>
<feature type="compositionally biased region" description="Polar residues" evidence="1">
    <location>
        <begin position="8"/>
        <end position="21"/>
    </location>
</feature>
<protein>
    <recommendedName>
        <fullName evidence="2">PH domain-containing protein</fullName>
    </recommendedName>
</protein>
<comment type="caution">
    <text evidence="3">The sequence shown here is derived from an EMBL/GenBank/DDBJ whole genome shotgun (WGS) entry which is preliminary data.</text>
</comment>
<evidence type="ECO:0000256" key="1">
    <source>
        <dbReference type="SAM" id="MobiDB-lite"/>
    </source>
</evidence>
<keyword evidence="4" id="KW-1185">Reference proteome</keyword>
<dbReference type="InterPro" id="IPR001849">
    <property type="entry name" value="PH_domain"/>
</dbReference>
<proteinExistence type="predicted"/>
<dbReference type="PROSITE" id="PS50003">
    <property type="entry name" value="PH_DOMAIN"/>
    <property type="match status" value="1"/>
</dbReference>
<name>A0A9P5UYP5_9FUNG</name>
<reference evidence="3" key="1">
    <citation type="journal article" date="2020" name="Fungal Divers.">
        <title>Resolving the Mortierellaceae phylogeny through synthesis of multi-gene phylogenetics and phylogenomics.</title>
        <authorList>
            <person name="Vandepol N."/>
            <person name="Liber J."/>
            <person name="Desiro A."/>
            <person name="Na H."/>
            <person name="Kennedy M."/>
            <person name="Barry K."/>
            <person name="Grigoriev I.V."/>
            <person name="Miller A.N."/>
            <person name="O'Donnell K."/>
            <person name="Stajich J.E."/>
            <person name="Bonito G."/>
        </authorList>
    </citation>
    <scope>NUCLEOTIDE SEQUENCE</scope>
    <source>
        <strain evidence="3">NRRL 6426</strain>
    </source>
</reference>
<sequence>MATGGTAPFSTASSLPFSNQGLPDTINNNTININNSIDNTNTENINTTNIPVPYLPQLTQAQIRATEPPHEILSRHILFDDELCIAQTGIVFEEIRAACTNQIVNIEFQTVNNWIDLNDYSRVQGQLGRHSESPSVGMDKDSGRCLTPAPATDGCDDSDNHLNDDTDGEEGDEGEERSLGRDAMVANIQTTVCFIPGPEMDPEDAIYEEATLPSEPQNLVDCHVGLKYFQWQDRVSFRGALFYSTGNQQQQRWREGRFCIVGSVLWQCRPLTPRGASHRHHWHEQQQLEEEEERWRCLDLSLVHGIETSLGYFNAQARFLETADIDNNANERQQQRISTSRVKDMSEDYYPVRNGFRLCMAQENSTEWQRTVFDMEFYAETTELGQRWVSALMEACRERPPVPYWMAPTTA</sequence>
<feature type="domain" description="PH" evidence="2">
    <location>
        <begin position="234"/>
        <end position="397"/>
    </location>
</feature>
<dbReference type="EMBL" id="JAAAUQ010002262">
    <property type="protein sequence ID" value="KAF9125583.1"/>
    <property type="molecule type" value="Genomic_DNA"/>
</dbReference>
<evidence type="ECO:0000313" key="4">
    <source>
        <dbReference type="Proteomes" id="UP000748756"/>
    </source>
</evidence>
<dbReference type="OrthoDB" id="2123378at2759"/>
<organism evidence="3 4">
    <name type="scientific">Linnemannia schmuckeri</name>
    <dbReference type="NCBI Taxonomy" id="64567"/>
    <lineage>
        <taxon>Eukaryota</taxon>
        <taxon>Fungi</taxon>
        <taxon>Fungi incertae sedis</taxon>
        <taxon>Mucoromycota</taxon>
        <taxon>Mortierellomycotina</taxon>
        <taxon>Mortierellomycetes</taxon>
        <taxon>Mortierellales</taxon>
        <taxon>Mortierellaceae</taxon>
        <taxon>Linnemannia</taxon>
    </lineage>
</organism>
<evidence type="ECO:0000259" key="2">
    <source>
        <dbReference type="PROSITE" id="PS50003"/>
    </source>
</evidence>